<dbReference type="GO" id="GO:0003824">
    <property type="term" value="F:catalytic activity"/>
    <property type="evidence" value="ECO:0007669"/>
    <property type="project" value="InterPro"/>
</dbReference>
<dbReference type="SMART" id="SM00729">
    <property type="entry name" value="Elp3"/>
    <property type="match status" value="1"/>
</dbReference>
<keyword evidence="2" id="KW-0408">Iron</keyword>
<organism evidence="5 6">
    <name type="scientific">Aeromonas simiae</name>
    <dbReference type="NCBI Taxonomy" id="218936"/>
    <lineage>
        <taxon>Bacteria</taxon>
        <taxon>Pseudomonadati</taxon>
        <taxon>Pseudomonadota</taxon>
        <taxon>Gammaproteobacteria</taxon>
        <taxon>Aeromonadales</taxon>
        <taxon>Aeromonadaceae</taxon>
        <taxon>Aeromonas</taxon>
    </lineage>
</organism>
<dbReference type="GO" id="GO:0046872">
    <property type="term" value="F:metal ion binding"/>
    <property type="evidence" value="ECO:0007669"/>
    <property type="project" value="UniProtKB-KW"/>
</dbReference>
<dbReference type="SFLD" id="SFLDG01084">
    <property type="entry name" value="Uncharacterised_Radical_SAM_Su"/>
    <property type="match status" value="1"/>
</dbReference>
<dbReference type="InterPro" id="IPR007197">
    <property type="entry name" value="rSAM"/>
</dbReference>
<dbReference type="EMBL" id="CP040449">
    <property type="protein sequence ID" value="QFI56671.1"/>
    <property type="molecule type" value="Genomic_DNA"/>
</dbReference>
<sequence length="346" mass="38722">MAGRGSSNNVDHRFTLQRIETVDDGWWQAHSAPAPTTSVTEINARSIISRNRSPDVPFNASINPYQGCEHGCIYCYARPSHAYLELSPGLDFETRLFAKQNAAALLRAEFARPGYQPEVICIGANTDPYQPIEQRLRLTRQLLEVMRDHHHPVTLITKSAMVLRDRDILAELAAEGLCRVMVSVTTLDEELRRRLEPRTTPGQGRVRVMEQLNRAGVPVGVLAAPMIPRLNEHELERILEGAAAAGADCAGYILLRLPHELAPLFTQWLAEHYPQRQEAVLSILRQSREGALNSPAFGTRMRGEGEFAALLAQRFRLAVRRLGLDRSPAPLRCDGFRRPGEQLALF</sequence>
<dbReference type="InterPro" id="IPR006638">
    <property type="entry name" value="Elp3/MiaA/NifB-like_rSAM"/>
</dbReference>
<dbReference type="Proteomes" id="UP000594034">
    <property type="component" value="Chromosome"/>
</dbReference>
<keyword evidence="1" id="KW-0479">Metal-binding</keyword>
<dbReference type="Gene3D" id="3.80.30.30">
    <property type="match status" value="1"/>
</dbReference>
<dbReference type="GO" id="GO:0051536">
    <property type="term" value="F:iron-sulfur cluster binding"/>
    <property type="evidence" value="ECO:0007669"/>
    <property type="project" value="UniProtKB-KW"/>
</dbReference>
<dbReference type="SFLD" id="SFLDS00029">
    <property type="entry name" value="Radical_SAM"/>
    <property type="match status" value="1"/>
</dbReference>
<keyword evidence="3" id="KW-0411">Iron-sulfur</keyword>
<evidence type="ECO:0000313" key="5">
    <source>
        <dbReference type="EMBL" id="QFI56671.1"/>
    </source>
</evidence>
<dbReference type="PANTHER" id="PTHR43432">
    <property type="entry name" value="SLR0285 PROTEIN"/>
    <property type="match status" value="1"/>
</dbReference>
<dbReference type="KEGG" id="asim:FE240_08555"/>
<accession>A0A5J6X2D4</accession>
<gene>
    <name evidence="5" type="ORF">FE240_08555</name>
</gene>
<keyword evidence="6" id="KW-1185">Reference proteome</keyword>
<dbReference type="SUPFAM" id="SSF102114">
    <property type="entry name" value="Radical SAM enzymes"/>
    <property type="match status" value="1"/>
</dbReference>
<protein>
    <submittedName>
        <fullName evidence="5">PA0069 family radical SAM protein</fullName>
    </submittedName>
</protein>
<name>A0A5J6X2D4_9GAMM</name>
<dbReference type="InterPro" id="IPR040086">
    <property type="entry name" value="MJ0683-like"/>
</dbReference>
<dbReference type="NCBIfam" id="NF033668">
    <property type="entry name" value="rSAM_PA0069"/>
    <property type="match status" value="1"/>
</dbReference>
<dbReference type="AlphaFoldDB" id="A0A5J6X2D4"/>
<proteinExistence type="predicted"/>
<dbReference type="InterPro" id="IPR058240">
    <property type="entry name" value="rSAM_sf"/>
</dbReference>
<evidence type="ECO:0000256" key="1">
    <source>
        <dbReference type="ARBA" id="ARBA00022723"/>
    </source>
</evidence>
<reference evidence="5 6" key="1">
    <citation type="submission" date="2019-05" db="EMBL/GenBank/DDBJ databases">
        <title>OXA-830, a novel chromosomally encoded expanded-spectrum class D beta-lactamase in Aeromonas simiae.</title>
        <authorList>
            <person name="Zhou W."/>
            <person name="Chen Q."/>
        </authorList>
    </citation>
    <scope>NUCLEOTIDE SEQUENCE [LARGE SCALE GENOMIC DNA]</scope>
    <source>
        <strain evidence="5 6">A6</strain>
    </source>
</reference>
<evidence type="ECO:0000256" key="2">
    <source>
        <dbReference type="ARBA" id="ARBA00023004"/>
    </source>
</evidence>
<evidence type="ECO:0000259" key="4">
    <source>
        <dbReference type="PROSITE" id="PS51918"/>
    </source>
</evidence>
<dbReference type="PROSITE" id="PS51918">
    <property type="entry name" value="RADICAL_SAM"/>
    <property type="match status" value="1"/>
</dbReference>
<dbReference type="RefSeq" id="WP_193004501.1">
    <property type="nucleotide sequence ID" value="NZ_CP040449.1"/>
</dbReference>
<evidence type="ECO:0000313" key="6">
    <source>
        <dbReference type="Proteomes" id="UP000594034"/>
    </source>
</evidence>
<feature type="domain" description="Radical SAM core" evidence="4">
    <location>
        <begin position="54"/>
        <end position="293"/>
    </location>
</feature>
<evidence type="ECO:0000256" key="3">
    <source>
        <dbReference type="ARBA" id="ARBA00023014"/>
    </source>
</evidence>
<dbReference type="PANTHER" id="PTHR43432:SF3">
    <property type="entry name" value="SLR0285 PROTEIN"/>
    <property type="match status" value="1"/>
</dbReference>
<dbReference type="Pfam" id="PF04055">
    <property type="entry name" value="Radical_SAM"/>
    <property type="match status" value="1"/>
</dbReference>
<dbReference type="CDD" id="cd01335">
    <property type="entry name" value="Radical_SAM"/>
    <property type="match status" value="1"/>
</dbReference>